<dbReference type="InterPro" id="IPR001638">
    <property type="entry name" value="Solute-binding_3/MltF_N"/>
</dbReference>
<sequence length="255" mass="29395">MRSEQVWHYIIWLTARIKSMGILNHDYLMRKGHALMNANSILLYFMLSSISLMIEKAYGEVKDDSIIAVASIFPPFQYLDKGNLKGISIDVIEAVSQATGLVIEYRVIPWKRAYKYTLSKPNTFIMAISRIPEREPFFKWVGPLYNTQIKLYRLASRDDILIEDLSDAKQFRIGTVRGYASESYLLSRDFKLNVQIFSDATTEYNVKKLLMGRIDLLVSTDLTLSYLVKIENIDVNLITDAFKLGDPIKDYFGFN</sequence>
<name>A0A4P9VSR3_9GAMM</name>
<proteinExistence type="predicted"/>
<feature type="domain" description="Solute-binding protein family 3/N-terminal" evidence="1">
    <location>
        <begin position="67"/>
        <end position="153"/>
    </location>
</feature>
<gene>
    <name evidence="2" type="ORF">B9G39_21940</name>
</gene>
<accession>A0A4P9VSR3</accession>
<comment type="caution">
    <text evidence="2">The sequence shown here is derived from an EMBL/GenBank/DDBJ whole genome shotgun (WGS) entry which is preliminary data.</text>
</comment>
<organism evidence="2 3">
    <name type="scientific">Zooshikella ganghwensis</name>
    <dbReference type="NCBI Taxonomy" id="202772"/>
    <lineage>
        <taxon>Bacteria</taxon>
        <taxon>Pseudomonadati</taxon>
        <taxon>Pseudomonadota</taxon>
        <taxon>Gammaproteobacteria</taxon>
        <taxon>Oceanospirillales</taxon>
        <taxon>Zooshikellaceae</taxon>
        <taxon>Zooshikella</taxon>
    </lineage>
</organism>
<keyword evidence="3" id="KW-1185">Reference proteome</keyword>
<protein>
    <recommendedName>
        <fullName evidence="1">Solute-binding protein family 3/N-terminal domain-containing protein</fullName>
    </recommendedName>
</protein>
<dbReference type="Gene3D" id="3.40.190.10">
    <property type="entry name" value="Periplasmic binding protein-like II"/>
    <property type="match status" value="2"/>
</dbReference>
<dbReference type="PANTHER" id="PTHR38834:SF3">
    <property type="entry name" value="SOLUTE-BINDING PROTEIN FAMILY 3_N-TERMINAL DOMAIN-CONTAINING PROTEIN"/>
    <property type="match status" value="1"/>
</dbReference>
<evidence type="ECO:0000313" key="2">
    <source>
        <dbReference type="EMBL" id="RDH45899.1"/>
    </source>
</evidence>
<evidence type="ECO:0000259" key="1">
    <source>
        <dbReference type="Pfam" id="PF00497"/>
    </source>
</evidence>
<evidence type="ECO:0000313" key="3">
    <source>
        <dbReference type="Proteomes" id="UP000257039"/>
    </source>
</evidence>
<dbReference type="PANTHER" id="PTHR38834">
    <property type="entry name" value="PERIPLASMIC SUBSTRATE BINDING PROTEIN FAMILY 3"/>
    <property type="match status" value="1"/>
</dbReference>
<dbReference type="AlphaFoldDB" id="A0A4P9VSR3"/>
<dbReference type="SUPFAM" id="SSF53850">
    <property type="entry name" value="Periplasmic binding protein-like II"/>
    <property type="match status" value="1"/>
</dbReference>
<dbReference type="EMBL" id="NDXW01000001">
    <property type="protein sequence ID" value="RDH45899.1"/>
    <property type="molecule type" value="Genomic_DNA"/>
</dbReference>
<dbReference type="Pfam" id="PF00497">
    <property type="entry name" value="SBP_bac_3"/>
    <property type="match status" value="1"/>
</dbReference>
<dbReference type="Proteomes" id="UP000257039">
    <property type="component" value="Unassembled WGS sequence"/>
</dbReference>
<dbReference type="RefSeq" id="WP_094788783.1">
    <property type="nucleotide sequence ID" value="NZ_NDXW01000001.1"/>
</dbReference>
<reference evidence="2 3" key="1">
    <citation type="submission" date="2017-04" db="EMBL/GenBank/DDBJ databases">
        <title>Draft genome sequence of Zooshikella ganghwensis VG4 isolated from Red Sea sediments.</title>
        <authorList>
            <person name="Rehman Z."/>
            <person name="Alam I."/>
            <person name="Kamau A."/>
            <person name="Bajic V."/>
            <person name="Leiknes T."/>
        </authorList>
    </citation>
    <scope>NUCLEOTIDE SEQUENCE [LARGE SCALE GENOMIC DNA]</scope>
    <source>
        <strain evidence="2 3">VG4</strain>
    </source>
</reference>